<dbReference type="EMBL" id="WPCU01000005">
    <property type="protein sequence ID" value="MVA75824.1"/>
    <property type="molecule type" value="Genomic_DNA"/>
</dbReference>
<dbReference type="GO" id="GO:0003755">
    <property type="term" value="F:peptidyl-prolyl cis-trans isomerase activity"/>
    <property type="evidence" value="ECO:0007669"/>
    <property type="project" value="InterPro"/>
</dbReference>
<dbReference type="SUPFAM" id="SSF109998">
    <property type="entry name" value="Triger factor/SurA peptide-binding domain-like"/>
    <property type="match status" value="1"/>
</dbReference>
<evidence type="ECO:0000313" key="1">
    <source>
        <dbReference type="EMBL" id="MVA75824.1"/>
    </source>
</evidence>
<protein>
    <recommendedName>
        <fullName evidence="3">PpiC domain-containing protein</fullName>
    </recommendedName>
</protein>
<dbReference type="Gene3D" id="1.10.4030.10">
    <property type="entry name" value="Porin chaperone SurA, peptide-binding domain"/>
    <property type="match status" value="1"/>
</dbReference>
<dbReference type="RefSeq" id="WP_156609346.1">
    <property type="nucleotide sequence ID" value="NZ_WPCU01000005.1"/>
</dbReference>
<keyword evidence="2" id="KW-1185">Reference proteome</keyword>
<dbReference type="Proteomes" id="UP000435304">
    <property type="component" value="Unassembled WGS sequence"/>
</dbReference>
<evidence type="ECO:0008006" key="3">
    <source>
        <dbReference type="Google" id="ProtNLM"/>
    </source>
</evidence>
<reference evidence="1 2" key="1">
    <citation type="submission" date="2019-12" db="EMBL/GenBank/DDBJ databases">
        <title>Auraticoccus cholistani sp. nov., an actinomycete isolated from soil of Cholistan desert.</title>
        <authorList>
            <person name="Cheema M.T."/>
        </authorList>
    </citation>
    <scope>NUCLEOTIDE SEQUENCE [LARGE SCALE GENOMIC DNA]</scope>
    <source>
        <strain evidence="1 2">F435</strain>
    </source>
</reference>
<evidence type="ECO:0000313" key="2">
    <source>
        <dbReference type="Proteomes" id="UP000435304"/>
    </source>
</evidence>
<dbReference type="InterPro" id="IPR046357">
    <property type="entry name" value="PPIase_dom_sf"/>
</dbReference>
<dbReference type="Gene3D" id="3.10.50.40">
    <property type="match status" value="1"/>
</dbReference>
<dbReference type="InterPro" id="IPR027304">
    <property type="entry name" value="Trigger_fact/SurA_dom_sf"/>
</dbReference>
<dbReference type="AlphaFoldDB" id="A0A6A9UW69"/>
<name>A0A6A9UW69_9ACTN</name>
<sequence length="327" mass="35357">MRRWFLAATAVVALAVAVAVALLPRPVASVDGYHVSRAEVAFHMQRLDVAVQDEARRTGRDAGELLRERALEQALDDKVLLLVAQEQGIVDDVDLDALMAAREDTNSRRSAALARGDVVYGLTSFGPSEFYDHLLAAVRTELGQRLSEGPAAPLQVDDAAVEAYYDAHAEDWATNATTYQVVTLRVPVAAAELPGCADLLAPTTQLDAETLQRAPGCADADVRRSEVDGGVRHSPGSPQGQLLATASTLEVGQLAAPHRSGDIVERHGLLGLSTDREAALAEYRPRLREALTAELLDQHLERRRARADIDIHPERLATTTDLEDRSS</sequence>
<gene>
    <name evidence="1" type="ORF">GC722_07280</name>
</gene>
<accession>A0A6A9UW69</accession>
<proteinExistence type="predicted"/>
<comment type="caution">
    <text evidence="1">The sequence shown here is derived from an EMBL/GenBank/DDBJ whole genome shotgun (WGS) entry which is preliminary data.</text>
</comment>
<organism evidence="1 2">
    <name type="scientific">Auraticoccus cholistanensis</name>
    <dbReference type="NCBI Taxonomy" id="2656650"/>
    <lineage>
        <taxon>Bacteria</taxon>
        <taxon>Bacillati</taxon>
        <taxon>Actinomycetota</taxon>
        <taxon>Actinomycetes</taxon>
        <taxon>Propionibacteriales</taxon>
        <taxon>Propionibacteriaceae</taxon>
        <taxon>Auraticoccus</taxon>
    </lineage>
</organism>